<sequence>MAGKTRRHWPAWMTALLLAAQASASVPHPENYAGTDGLEGPALAQTLQAISARGHRPLSYKAVWDLLEETDQDPDRPGYIKTFYSRKSVPKHCKSGKGGRRCPHVWNREHVWAKSHGFPGQRQWAYTDGHHLRAETERCNSMRGNLDFAEGGDEIERCKARRVANTSWEPTDEVKGDTARILFYMAVRYDGDPRDNTPDLDLVNHPTHTGQPQFGKVCDLLKWHRLDPVSLSEQRRNDIVERRQGNRNPFIDRPDFAERIWAASCPATAGQPATPG</sequence>
<keyword evidence="4" id="KW-0732">Signal</keyword>
<keyword evidence="6" id="KW-1185">Reference proteome</keyword>
<feature type="chain" id="PRO_5037436819" evidence="4">
    <location>
        <begin position="25"/>
        <end position="276"/>
    </location>
</feature>
<evidence type="ECO:0000313" key="5">
    <source>
        <dbReference type="EMBL" id="GGY17763.1"/>
    </source>
</evidence>
<name>A0A918P4U9_9NEIS</name>
<evidence type="ECO:0000256" key="4">
    <source>
        <dbReference type="SAM" id="SignalP"/>
    </source>
</evidence>
<organism evidence="5 6">
    <name type="scientific">Paludibacterium paludis</name>
    <dbReference type="NCBI Taxonomy" id="1225769"/>
    <lineage>
        <taxon>Bacteria</taxon>
        <taxon>Pseudomonadati</taxon>
        <taxon>Pseudomonadota</taxon>
        <taxon>Betaproteobacteria</taxon>
        <taxon>Neisseriales</taxon>
        <taxon>Chromobacteriaceae</taxon>
        <taxon>Paludibacterium</taxon>
    </lineage>
</organism>
<dbReference type="GO" id="GO:0004518">
    <property type="term" value="F:nuclease activity"/>
    <property type="evidence" value="ECO:0007669"/>
    <property type="project" value="UniProtKB-KW"/>
</dbReference>
<dbReference type="InterPro" id="IPR007346">
    <property type="entry name" value="Endonuclease-I"/>
</dbReference>
<reference evidence="5" key="2">
    <citation type="submission" date="2020-09" db="EMBL/GenBank/DDBJ databases">
        <authorList>
            <person name="Sun Q."/>
            <person name="Kim S."/>
        </authorList>
    </citation>
    <scope>NUCLEOTIDE SEQUENCE</scope>
    <source>
        <strain evidence="5">KCTC 32182</strain>
    </source>
</reference>
<comment type="similarity">
    <text evidence="1">Belongs to the EndA/NucM nuclease family.</text>
</comment>
<evidence type="ECO:0000313" key="6">
    <source>
        <dbReference type="Proteomes" id="UP000645257"/>
    </source>
</evidence>
<dbReference type="EMBL" id="BMYX01000011">
    <property type="protein sequence ID" value="GGY17763.1"/>
    <property type="molecule type" value="Genomic_DNA"/>
</dbReference>
<dbReference type="SUPFAM" id="SSF54060">
    <property type="entry name" value="His-Me finger endonucleases"/>
    <property type="match status" value="1"/>
</dbReference>
<accession>A0A918P4U9</accession>
<evidence type="ECO:0000256" key="2">
    <source>
        <dbReference type="ARBA" id="ARBA00022722"/>
    </source>
</evidence>
<keyword evidence="3" id="KW-0378">Hydrolase</keyword>
<feature type="signal peptide" evidence="4">
    <location>
        <begin position="1"/>
        <end position="24"/>
    </location>
</feature>
<keyword evidence="2" id="KW-0540">Nuclease</keyword>
<dbReference type="RefSeq" id="WP_189534156.1">
    <property type="nucleotide sequence ID" value="NZ_BMYX01000011.1"/>
</dbReference>
<dbReference type="InterPro" id="IPR044925">
    <property type="entry name" value="His-Me_finger_sf"/>
</dbReference>
<evidence type="ECO:0000256" key="3">
    <source>
        <dbReference type="ARBA" id="ARBA00022801"/>
    </source>
</evidence>
<dbReference type="GO" id="GO:0016787">
    <property type="term" value="F:hydrolase activity"/>
    <property type="evidence" value="ECO:0007669"/>
    <property type="project" value="UniProtKB-KW"/>
</dbReference>
<dbReference type="Proteomes" id="UP000645257">
    <property type="component" value="Unassembled WGS sequence"/>
</dbReference>
<gene>
    <name evidence="5" type="primary">bsn</name>
    <name evidence="5" type="ORF">GCM10011289_21610</name>
</gene>
<dbReference type="Pfam" id="PF04231">
    <property type="entry name" value="Endonuclease_1"/>
    <property type="match status" value="1"/>
</dbReference>
<reference evidence="5" key="1">
    <citation type="journal article" date="2014" name="Int. J. Syst. Evol. Microbiol.">
        <title>Complete genome sequence of Corynebacterium casei LMG S-19264T (=DSM 44701T), isolated from a smear-ripened cheese.</title>
        <authorList>
            <consortium name="US DOE Joint Genome Institute (JGI-PGF)"/>
            <person name="Walter F."/>
            <person name="Albersmeier A."/>
            <person name="Kalinowski J."/>
            <person name="Ruckert C."/>
        </authorList>
    </citation>
    <scope>NUCLEOTIDE SEQUENCE</scope>
    <source>
        <strain evidence="5">KCTC 32182</strain>
    </source>
</reference>
<evidence type="ECO:0000256" key="1">
    <source>
        <dbReference type="ARBA" id="ARBA00006429"/>
    </source>
</evidence>
<dbReference type="PANTHER" id="PTHR33607">
    <property type="entry name" value="ENDONUCLEASE-1"/>
    <property type="match status" value="1"/>
</dbReference>
<comment type="caution">
    <text evidence="5">The sequence shown here is derived from an EMBL/GenBank/DDBJ whole genome shotgun (WGS) entry which is preliminary data.</text>
</comment>
<protein>
    <submittedName>
        <fullName evidence="5">Extracellular ribonuclease</fullName>
    </submittedName>
</protein>
<proteinExistence type="inferred from homology"/>
<dbReference type="PANTHER" id="PTHR33607:SF2">
    <property type="entry name" value="ENDONUCLEASE-1"/>
    <property type="match status" value="1"/>
</dbReference>
<dbReference type="AlphaFoldDB" id="A0A918P4U9"/>